<dbReference type="PANTHER" id="PTHR47371:SF3">
    <property type="entry name" value="PHOSPHOGLYCEROL TRANSFERASE I"/>
    <property type="match status" value="1"/>
</dbReference>
<keyword evidence="4 9" id="KW-1133">Transmembrane helix</keyword>
<dbReference type="AlphaFoldDB" id="A0A9J6ZQI6"/>
<dbReference type="Gene3D" id="3.30.1120.80">
    <property type="match status" value="1"/>
</dbReference>
<evidence type="ECO:0000256" key="1">
    <source>
        <dbReference type="ARBA" id="ARBA00004651"/>
    </source>
</evidence>
<dbReference type="PANTHER" id="PTHR47371">
    <property type="entry name" value="LIPOTEICHOIC ACID SYNTHASE"/>
    <property type="match status" value="1"/>
</dbReference>
<keyword evidence="12" id="KW-1185">Reference proteome</keyword>
<evidence type="ECO:0000256" key="7">
    <source>
        <dbReference type="PIRSR" id="PIRSR005091-2"/>
    </source>
</evidence>
<keyword evidence="5 9" id="KW-0472">Membrane</keyword>
<feature type="binding site" evidence="8">
    <location>
        <position position="275"/>
    </location>
    <ligand>
        <name>Mn(2+)</name>
        <dbReference type="ChEBI" id="CHEBI:29035"/>
    </ligand>
</feature>
<evidence type="ECO:0000313" key="12">
    <source>
        <dbReference type="Proteomes" id="UP001056426"/>
    </source>
</evidence>
<feature type="binding site" evidence="7">
    <location>
        <position position="433"/>
    </location>
    <ligand>
        <name>substrate</name>
    </ligand>
</feature>
<dbReference type="GO" id="GO:0005886">
    <property type="term" value="C:plasma membrane"/>
    <property type="evidence" value="ECO:0007669"/>
    <property type="project" value="UniProtKB-SubCell"/>
</dbReference>
<evidence type="ECO:0000259" key="10">
    <source>
        <dbReference type="Pfam" id="PF00884"/>
    </source>
</evidence>
<accession>A0A9J6ZQI6</accession>
<reference evidence="11" key="2">
    <citation type="submission" date="2022-06" db="EMBL/GenBank/DDBJ databases">
        <title>Xiashengella guii gen. nov. sp. nov., a bacterium isolated form anaerobic digestion tank.</title>
        <authorList>
            <person name="Huang H."/>
        </authorList>
    </citation>
    <scope>NUCLEOTIDE SEQUENCE</scope>
    <source>
        <strain evidence="11">Ai-910</strain>
    </source>
</reference>
<dbReference type="GO" id="GO:0046872">
    <property type="term" value="F:metal ion binding"/>
    <property type="evidence" value="ECO:0007669"/>
    <property type="project" value="UniProtKB-KW"/>
</dbReference>
<comment type="subcellular location">
    <subcellularLocation>
        <location evidence="1">Cell membrane</location>
        <topology evidence="1">Multi-pass membrane protein</topology>
    </subcellularLocation>
</comment>
<evidence type="ECO:0000256" key="4">
    <source>
        <dbReference type="ARBA" id="ARBA00022989"/>
    </source>
</evidence>
<name>A0A9J6ZQI6_9BACT</name>
<keyword evidence="2" id="KW-1003">Cell membrane</keyword>
<dbReference type="RefSeq" id="WP_250723977.1">
    <property type="nucleotide sequence ID" value="NZ_CP098400.1"/>
</dbReference>
<feature type="transmembrane region" description="Helical" evidence="9">
    <location>
        <begin position="168"/>
        <end position="189"/>
    </location>
</feature>
<dbReference type="InterPro" id="IPR000917">
    <property type="entry name" value="Sulfatase_N"/>
</dbReference>
<dbReference type="CDD" id="cd16015">
    <property type="entry name" value="LTA_synthase"/>
    <property type="match status" value="1"/>
</dbReference>
<feature type="binding site" evidence="8">
    <location>
        <position position="482"/>
    </location>
    <ligand>
        <name>Mn(2+)</name>
        <dbReference type="ChEBI" id="CHEBI:29035"/>
    </ligand>
</feature>
<keyword evidence="7" id="KW-0479">Metal-binding</keyword>
<evidence type="ECO:0000256" key="2">
    <source>
        <dbReference type="ARBA" id="ARBA00022475"/>
    </source>
</evidence>
<proteinExistence type="predicted"/>
<dbReference type="GO" id="GO:0016787">
    <property type="term" value="F:hydrolase activity"/>
    <property type="evidence" value="ECO:0007669"/>
    <property type="project" value="UniProtKB-KW"/>
</dbReference>
<keyword evidence="3 9" id="KW-0812">Transmembrane</keyword>
<feature type="active site" evidence="6">
    <location>
        <position position="314"/>
    </location>
</feature>
<dbReference type="Pfam" id="PF00884">
    <property type="entry name" value="Sulfatase"/>
    <property type="match status" value="1"/>
</dbReference>
<feature type="binding site" evidence="8">
    <location>
        <position position="483"/>
    </location>
    <ligand>
        <name>Mn(2+)</name>
        <dbReference type="ChEBI" id="CHEBI:29035"/>
    </ligand>
</feature>
<evidence type="ECO:0000256" key="5">
    <source>
        <dbReference type="ARBA" id="ARBA00023136"/>
    </source>
</evidence>
<evidence type="ECO:0000313" key="11">
    <source>
        <dbReference type="EMBL" id="URW79863.1"/>
    </source>
</evidence>
<dbReference type="PIRSF" id="PIRSF005091">
    <property type="entry name" value="Mmb_sulf_HI1246"/>
    <property type="match status" value="1"/>
</dbReference>
<keyword evidence="7" id="KW-0464">Manganese</keyword>
<evidence type="ECO:0000256" key="9">
    <source>
        <dbReference type="SAM" id="Phobius"/>
    </source>
</evidence>
<evidence type="ECO:0000256" key="3">
    <source>
        <dbReference type="ARBA" id="ARBA00022692"/>
    </source>
</evidence>
<evidence type="ECO:0000256" key="8">
    <source>
        <dbReference type="PIRSR" id="PIRSR005091-3"/>
    </source>
</evidence>
<feature type="transmembrane region" description="Helical" evidence="9">
    <location>
        <begin position="58"/>
        <end position="76"/>
    </location>
</feature>
<dbReference type="InterPro" id="IPR050448">
    <property type="entry name" value="OpgB/LTA_synthase_biosynth"/>
</dbReference>
<organism evidence="11 12">
    <name type="scientific">Xiashengella succiniciproducens</name>
    <dbReference type="NCBI Taxonomy" id="2949635"/>
    <lineage>
        <taxon>Bacteria</taxon>
        <taxon>Pseudomonadati</taxon>
        <taxon>Bacteroidota</taxon>
        <taxon>Bacteroidia</taxon>
        <taxon>Marinilabiliales</taxon>
        <taxon>Marinilabiliaceae</taxon>
        <taxon>Xiashengella</taxon>
    </lineage>
</organism>
<dbReference type="KEGG" id="alkq:M9189_00630"/>
<evidence type="ECO:0000256" key="6">
    <source>
        <dbReference type="PIRSR" id="PIRSR005091-1"/>
    </source>
</evidence>
<dbReference type="Gene3D" id="3.40.720.10">
    <property type="entry name" value="Alkaline Phosphatase, subunit A"/>
    <property type="match status" value="1"/>
</dbReference>
<feature type="transmembrane region" description="Helical" evidence="9">
    <location>
        <begin position="88"/>
        <end position="108"/>
    </location>
</feature>
<dbReference type="InterPro" id="IPR012160">
    <property type="entry name" value="LtaS-like"/>
</dbReference>
<dbReference type="Proteomes" id="UP001056426">
    <property type="component" value="Chromosome"/>
</dbReference>
<dbReference type="InterPro" id="IPR017850">
    <property type="entry name" value="Alkaline_phosphatase_core_sf"/>
</dbReference>
<feature type="domain" description="Sulfatase N-terminal" evidence="10">
    <location>
        <begin position="267"/>
        <end position="536"/>
    </location>
</feature>
<dbReference type="EMBL" id="CP098400">
    <property type="protein sequence ID" value="URW79863.1"/>
    <property type="molecule type" value="Genomic_DNA"/>
</dbReference>
<protein>
    <submittedName>
        <fullName evidence="11">Sulfatase-like hydrolase/transferase</fullName>
    </submittedName>
</protein>
<reference evidence="11" key="1">
    <citation type="submission" date="2022-05" db="EMBL/GenBank/DDBJ databases">
        <authorList>
            <person name="Sun X."/>
        </authorList>
    </citation>
    <scope>NUCLEOTIDE SEQUENCE</scope>
    <source>
        <strain evidence="11">Ai-910</strain>
    </source>
</reference>
<gene>
    <name evidence="11" type="ORF">M9189_00630</name>
</gene>
<sequence>MIKYLKYLLQTALFLLLFFAFYQVLFLLFNRSYADGAPFAVLARSLWVGLRLNLSMSSYVLLLLGVIQTVGLLSTGRFSYKLSKVTTLFFVVVFSGILLGNINLYAYWGRLLDAEGFAFLKTPWVILASVRWYESLAFLGLWLLLSWAAAKGYFWLTRSSTASGVLRWPARGLAAFFTLFTAAFMLLPIRGGLGVAPINTGVAYFSSYNFANHAAINPPWNLFYSFKRMDARTRHYSFMQDEEAYAIYDDIKRHGDDRLKVLNTDKPNVVFILLESFSSQVVGILGGEEVTPNLDRVAREGILFDNIYAASDRSDKGLVATMAGYQVAPAYSIIQYPQKSQSLAFMPRKFREAGYRNLTYIYGGDAGFKGMNSFVTLAGFDRQIVMSDFPASMRGEKWGVHDEYTFARLADEMEADSKTAEPWFKYYFTLSSHEPFDVPMARVHENPYLNSIFYTDSCLGVFIDEVKRRGLWDNTLIVMIADHGTPGPLKASSQMKERYQIPMLWTGGALAVRDTVISKIGSQKDVVATLLGQLGIDASDFYFSKDLLCSDTEEYAFFTYPDAFGYVTRNSYQVYDNTARRYVVQEGEISETDSLRAKATMQVVSADHLKR</sequence>
<keyword evidence="11" id="KW-0378">Hydrolase</keyword>
<dbReference type="SUPFAM" id="SSF53649">
    <property type="entry name" value="Alkaline phosphatase-like"/>
    <property type="match status" value="1"/>
</dbReference>